<name>A0A2U2XFP1_9FLAO</name>
<keyword evidence="2" id="KW-1185">Reference proteome</keyword>
<dbReference type="SUPFAM" id="SSF56925">
    <property type="entry name" value="OMPA-like"/>
    <property type="match status" value="1"/>
</dbReference>
<comment type="caution">
    <text evidence="1">The sequence shown here is derived from an EMBL/GenBank/DDBJ whole genome shotgun (WGS) entry which is preliminary data.</text>
</comment>
<dbReference type="Proteomes" id="UP000245370">
    <property type="component" value="Unassembled WGS sequence"/>
</dbReference>
<dbReference type="Gene3D" id="2.40.160.20">
    <property type="match status" value="1"/>
</dbReference>
<dbReference type="InterPro" id="IPR011250">
    <property type="entry name" value="OMP/PagP_B-barrel"/>
</dbReference>
<evidence type="ECO:0000313" key="1">
    <source>
        <dbReference type="EMBL" id="PWH86614.1"/>
    </source>
</evidence>
<dbReference type="RefSeq" id="WP_109358726.1">
    <property type="nucleotide sequence ID" value="NZ_QFRJ01000002.1"/>
</dbReference>
<dbReference type="AlphaFoldDB" id="A0A2U2XFP1"/>
<dbReference type="EMBL" id="QFRJ01000002">
    <property type="protein sequence ID" value="PWH86614.1"/>
    <property type="molecule type" value="Genomic_DNA"/>
</dbReference>
<protein>
    <submittedName>
        <fullName evidence="1">Uncharacterized protein</fullName>
    </submittedName>
</protein>
<organism evidence="1 2">
    <name type="scientific">Brumimicrobium oceani</name>
    <dbReference type="NCBI Taxonomy" id="2100725"/>
    <lineage>
        <taxon>Bacteria</taxon>
        <taxon>Pseudomonadati</taxon>
        <taxon>Bacteroidota</taxon>
        <taxon>Flavobacteriia</taxon>
        <taxon>Flavobacteriales</taxon>
        <taxon>Crocinitomicaceae</taxon>
        <taxon>Brumimicrobium</taxon>
    </lineage>
</organism>
<sequence length="207" mass="23751">MNLIKYYLLFAFLSIINLSFTQIKHYDFNLLAYGGIGFGVMENDKDPNYNMNSNNAEVLVKYRVTHKLGLATGVGLNELSGDGFNSNGNFHHERKLLKIPFIAILDYTFNENLSMIPNFGFYANYLLEEKHRFLNSTIKNSFEGWNFGAQLGVGLTYELYKNLHLGFNYSLQYDLTKWSAVKNLLVINDKQKLGRMNSIGLVMVMEL</sequence>
<gene>
    <name evidence="1" type="ORF">DIT68_05105</name>
</gene>
<evidence type="ECO:0000313" key="2">
    <source>
        <dbReference type="Proteomes" id="UP000245370"/>
    </source>
</evidence>
<proteinExistence type="predicted"/>
<reference evidence="1 2" key="2">
    <citation type="submission" date="2018-05" db="EMBL/GenBank/DDBJ databases">
        <authorList>
            <person name="Lanie J.A."/>
            <person name="Ng W.-L."/>
            <person name="Kazmierczak K.M."/>
            <person name="Andrzejewski T.M."/>
            <person name="Davidsen T.M."/>
            <person name="Wayne K.J."/>
            <person name="Tettelin H."/>
            <person name="Glass J.I."/>
            <person name="Rusch D."/>
            <person name="Podicherti R."/>
            <person name="Tsui H.-C.T."/>
            <person name="Winkler M.E."/>
        </authorList>
    </citation>
    <scope>NUCLEOTIDE SEQUENCE [LARGE SCALE GENOMIC DNA]</scope>
    <source>
        <strain evidence="1 2">C305</strain>
    </source>
</reference>
<dbReference type="OrthoDB" id="1345369at2"/>
<reference evidence="1 2" key="1">
    <citation type="submission" date="2018-05" db="EMBL/GenBank/DDBJ databases">
        <title>Brumimicrobium oceani sp. nov., isolated from coastal sediment.</title>
        <authorList>
            <person name="Kou Y."/>
        </authorList>
    </citation>
    <scope>NUCLEOTIDE SEQUENCE [LARGE SCALE GENOMIC DNA]</scope>
    <source>
        <strain evidence="1 2">C305</strain>
    </source>
</reference>
<accession>A0A2U2XFP1</accession>